<dbReference type="InterPro" id="IPR053206">
    <property type="entry name" value="Dimeric_xanthone_biosynth"/>
</dbReference>
<dbReference type="CDD" id="cd12108">
    <property type="entry name" value="Hr-like"/>
    <property type="match status" value="1"/>
</dbReference>
<dbReference type="Pfam" id="PF01814">
    <property type="entry name" value="Hemerythrin"/>
    <property type="match status" value="1"/>
</dbReference>
<feature type="signal peptide" evidence="1">
    <location>
        <begin position="1"/>
        <end position="19"/>
    </location>
</feature>
<dbReference type="PANTHER" id="PTHR38048">
    <property type="entry name" value="EXPRESSED PROTEIN"/>
    <property type="match status" value="1"/>
</dbReference>
<protein>
    <recommendedName>
        <fullName evidence="2">Hemerythrin-like domain-containing protein</fullName>
    </recommendedName>
</protein>
<evidence type="ECO:0000259" key="2">
    <source>
        <dbReference type="Pfam" id="PF01814"/>
    </source>
</evidence>
<keyword evidence="1" id="KW-0732">Signal</keyword>
<dbReference type="InterPro" id="IPR012312">
    <property type="entry name" value="Hemerythrin-like"/>
</dbReference>
<gene>
    <name evidence="3" type="ORF">VKT23_018921</name>
</gene>
<evidence type="ECO:0000313" key="3">
    <source>
        <dbReference type="EMBL" id="KAK7436901.1"/>
    </source>
</evidence>
<dbReference type="EMBL" id="JBANRG010000090">
    <property type="protein sequence ID" value="KAK7436901.1"/>
    <property type="molecule type" value="Genomic_DNA"/>
</dbReference>
<accession>A0ABR1IMV5</accession>
<dbReference type="Gene3D" id="1.20.120.520">
    <property type="entry name" value="nmb1532 protein domain like"/>
    <property type="match status" value="1"/>
</dbReference>
<feature type="domain" description="Hemerythrin-like" evidence="2">
    <location>
        <begin position="107"/>
        <end position="187"/>
    </location>
</feature>
<reference evidence="3 4" key="1">
    <citation type="submission" date="2024-01" db="EMBL/GenBank/DDBJ databases">
        <title>A draft genome for the cacao thread blight pathogen Marasmiellus scandens.</title>
        <authorList>
            <person name="Baruah I.K."/>
            <person name="Leung J."/>
            <person name="Bukari Y."/>
            <person name="Amoako-Attah I."/>
            <person name="Meinhardt L.W."/>
            <person name="Bailey B.A."/>
            <person name="Cohen S.P."/>
        </authorList>
    </citation>
    <scope>NUCLEOTIDE SEQUENCE [LARGE SCALE GENOMIC DNA]</scope>
    <source>
        <strain evidence="3 4">GH-19</strain>
    </source>
</reference>
<dbReference type="Proteomes" id="UP001498398">
    <property type="component" value="Unassembled WGS sequence"/>
</dbReference>
<organism evidence="3 4">
    <name type="scientific">Marasmiellus scandens</name>
    <dbReference type="NCBI Taxonomy" id="2682957"/>
    <lineage>
        <taxon>Eukaryota</taxon>
        <taxon>Fungi</taxon>
        <taxon>Dikarya</taxon>
        <taxon>Basidiomycota</taxon>
        <taxon>Agaricomycotina</taxon>
        <taxon>Agaricomycetes</taxon>
        <taxon>Agaricomycetidae</taxon>
        <taxon>Agaricales</taxon>
        <taxon>Marasmiineae</taxon>
        <taxon>Omphalotaceae</taxon>
        <taxon>Marasmiellus</taxon>
    </lineage>
</organism>
<sequence>MTSRLLTSILALLAAFVSYQLYNPPASLSINMSGNDMKSFEDPNVLKYVEKIQKVATTERPPSPSGRAGWAMAWLHLAVWNSWKSSYFYADKFEKNDFQNYLDYALYSAEFLVGHHEAEEATLFPEIEKKSPGSMEKNEAQHQSFLAQLIELVNYLKAAKPETFDATVYRAKVDEIVAPIMEHLADELDTLESSELLKHFTEEDLATLNKATHQAQQGQSGGAFKSLPFLLRMPLIFVSSCNDR</sequence>
<comment type="caution">
    <text evidence="3">The sequence shown here is derived from an EMBL/GenBank/DDBJ whole genome shotgun (WGS) entry which is preliminary data.</text>
</comment>
<feature type="chain" id="PRO_5047167666" description="Hemerythrin-like domain-containing protein" evidence="1">
    <location>
        <begin position="20"/>
        <end position="244"/>
    </location>
</feature>
<evidence type="ECO:0000313" key="4">
    <source>
        <dbReference type="Proteomes" id="UP001498398"/>
    </source>
</evidence>
<evidence type="ECO:0000256" key="1">
    <source>
        <dbReference type="SAM" id="SignalP"/>
    </source>
</evidence>
<proteinExistence type="predicted"/>
<keyword evidence="4" id="KW-1185">Reference proteome</keyword>
<dbReference type="PANTHER" id="PTHR38048:SF2">
    <property type="entry name" value="HEMERYTHRIN-LIKE DOMAIN-CONTAINING PROTEIN"/>
    <property type="match status" value="1"/>
</dbReference>
<name>A0ABR1IMV5_9AGAR</name>